<proteinExistence type="predicted"/>
<keyword evidence="1" id="KW-1133">Transmembrane helix</keyword>
<dbReference type="VEuPathDB" id="ToxoDB:BESB_071400"/>
<keyword evidence="1" id="KW-0472">Membrane</keyword>
<organism evidence="2 3">
    <name type="scientific">Besnoitia besnoiti</name>
    <name type="common">Apicomplexan protozoan</name>
    <dbReference type="NCBI Taxonomy" id="94643"/>
    <lineage>
        <taxon>Eukaryota</taxon>
        <taxon>Sar</taxon>
        <taxon>Alveolata</taxon>
        <taxon>Apicomplexa</taxon>
        <taxon>Conoidasida</taxon>
        <taxon>Coccidia</taxon>
        <taxon>Eucoccidiorida</taxon>
        <taxon>Eimeriorina</taxon>
        <taxon>Sarcocystidae</taxon>
        <taxon>Besnoitia</taxon>
    </lineage>
</organism>
<dbReference type="AlphaFoldDB" id="A0A2A9M689"/>
<reference evidence="2 3" key="1">
    <citation type="submission" date="2017-09" db="EMBL/GenBank/DDBJ databases">
        <title>Genome sequencing of Besnoitia besnoiti strain Bb-Ger1.</title>
        <authorList>
            <person name="Schares G."/>
            <person name="Venepally P."/>
            <person name="Lorenzi H.A."/>
        </authorList>
    </citation>
    <scope>NUCLEOTIDE SEQUENCE [LARGE SCALE GENOMIC DNA]</scope>
    <source>
        <strain evidence="2 3">Bb-Ger1</strain>
    </source>
</reference>
<dbReference type="RefSeq" id="XP_029217997.1">
    <property type="nucleotide sequence ID" value="XM_029365513.1"/>
</dbReference>
<dbReference type="GeneID" id="40312066"/>
<protein>
    <recommendedName>
        <fullName evidence="4">Transmembrane protein</fullName>
    </recommendedName>
</protein>
<evidence type="ECO:0008006" key="4">
    <source>
        <dbReference type="Google" id="ProtNLM"/>
    </source>
</evidence>
<accession>A0A2A9M689</accession>
<feature type="transmembrane region" description="Helical" evidence="1">
    <location>
        <begin position="84"/>
        <end position="107"/>
    </location>
</feature>
<dbReference type="KEGG" id="bbes:BESB_071400"/>
<evidence type="ECO:0000313" key="3">
    <source>
        <dbReference type="Proteomes" id="UP000224006"/>
    </source>
</evidence>
<feature type="transmembrane region" description="Helical" evidence="1">
    <location>
        <begin position="56"/>
        <end position="77"/>
    </location>
</feature>
<evidence type="ECO:0000313" key="2">
    <source>
        <dbReference type="EMBL" id="PFH33988.1"/>
    </source>
</evidence>
<evidence type="ECO:0000256" key="1">
    <source>
        <dbReference type="SAM" id="Phobius"/>
    </source>
</evidence>
<feature type="transmembrane region" description="Helical" evidence="1">
    <location>
        <begin position="127"/>
        <end position="149"/>
    </location>
</feature>
<keyword evidence="1" id="KW-0812">Transmembrane</keyword>
<dbReference type="OrthoDB" id="345601at2759"/>
<gene>
    <name evidence="2" type="ORF">BESB_071400</name>
</gene>
<keyword evidence="3" id="KW-1185">Reference proteome</keyword>
<comment type="caution">
    <text evidence="2">The sequence shown here is derived from an EMBL/GenBank/DDBJ whole genome shotgun (WGS) entry which is preliminary data.</text>
</comment>
<dbReference type="EMBL" id="NWUJ01000007">
    <property type="protein sequence ID" value="PFH33988.1"/>
    <property type="molecule type" value="Genomic_DNA"/>
</dbReference>
<feature type="transmembrane region" description="Helical" evidence="1">
    <location>
        <begin position="17"/>
        <end position="36"/>
    </location>
</feature>
<dbReference type="Proteomes" id="UP000224006">
    <property type="component" value="Unassembled WGS sequence"/>
</dbReference>
<name>A0A2A9M689_BESBE</name>
<sequence length="186" mass="20199">MGNMCAICFRPGKESGCACFSLSIAIFIFAVYYGAVGGLDFWQAVNSVPELVTQKYNAIFTLSVAGALALSVLLGFLRLGFIAFIFTLAVFLLQLADALFKLVTFVLNWVDWGTALNNGTMKFQSAMISSTISQLLTIGITFAMANVMYSAALVYKAGGTGCEFKNYQEIQDEKEKQKAPKADEEA</sequence>